<dbReference type="Gene3D" id="3.40.50.2300">
    <property type="match status" value="2"/>
</dbReference>
<dbReference type="RefSeq" id="WP_055455905.1">
    <property type="nucleotide sequence ID" value="NZ_CYHE01000007.1"/>
</dbReference>
<dbReference type="PANTHER" id="PTHR30146">
    <property type="entry name" value="LACI-RELATED TRANSCRIPTIONAL REPRESSOR"/>
    <property type="match status" value="1"/>
</dbReference>
<dbReference type="OrthoDB" id="60111at2"/>
<dbReference type="SUPFAM" id="SSF53822">
    <property type="entry name" value="Periplasmic binding protein-like I"/>
    <property type="match status" value="1"/>
</dbReference>
<keyword evidence="2" id="KW-0238">DNA-binding</keyword>
<reference evidence="6" key="1">
    <citation type="submission" date="2015-08" db="EMBL/GenBank/DDBJ databases">
        <authorList>
            <person name="Varghese N."/>
        </authorList>
    </citation>
    <scope>NUCLEOTIDE SEQUENCE [LARGE SCALE GENOMIC DNA]</scope>
    <source>
        <strain evidence="6">DSM 23407</strain>
    </source>
</reference>
<proteinExistence type="predicted"/>
<organism evidence="5 6">
    <name type="scientific">Pannonibacter indicus</name>
    <dbReference type="NCBI Taxonomy" id="466044"/>
    <lineage>
        <taxon>Bacteria</taxon>
        <taxon>Pseudomonadati</taxon>
        <taxon>Pseudomonadota</taxon>
        <taxon>Alphaproteobacteria</taxon>
        <taxon>Hyphomicrobiales</taxon>
        <taxon>Stappiaceae</taxon>
        <taxon>Pannonibacter</taxon>
    </lineage>
</organism>
<accession>A0A0K6I1X5</accession>
<name>A0A0K6I1X5_9HYPH</name>
<keyword evidence="3" id="KW-0804">Transcription</keyword>
<evidence type="ECO:0000313" key="5">
    <source>
        <dbReference type="EMBL" id="CUA97125.1"/>
    </source>
</evidence>
<dbReference type="InterPro" id="IPR028082">
    <property type="entry name" value="Peripla_BP_I"/>
</dbReference>
<feature type="domain" description="HTH lacI-type" evidence="4">
    <location>
        <begin position="9"/>
        <end position="63"/>
    </location>
</feature>
<dbReference type="EMBL" id="CYHE01000007">
    <property type="protein sequence ID" value="CUA97125.1"/>
    <property type="molecule type" value="Genomic_DNA"/>
</dbReference>
<dbReference type="InterPro" id="IPR046335">
    <property type="entry name" value="LacI/GalR-like_sensor"/>
</dbReference>
<dbReference type="PANTHER" id="PTHR30146:SF109">
    <property type="entry name" value="HTH-TYPE TRANSCRIPTIONAL REGULATOR GALS"/>
    <property type="match status" value="1"/>
</dbReference>
<dbReference type="Gene3D" id="1.10.260.40">
    <property type="entry name" value="lambda repressor-like DNA-binding domains"/>
    <property type="match status" value="1"/>
</dbReference>
<dbReference type="InterPro" id="IPR010982">
    <property type="entry name" value="Lambda_DNA-bd_dom_sf"/>
</dbReference>
<gene>
    <name evidence="5" type="ORF">Ga0061067_10719</name>
</gene>
<dbReference type="InterPro" id="IPR000843">
    <property type="entry name" value="HTH_LacI"/>
</dbReference>
<dbReference type="Pfam" id="PF00356">
    <property type="entry name" value="LacI"/>
    <property type="match status" value="1"/>
</dbReference>
<sequence length="350" mass="36944">MKKKTPGKVGIKDVSQEAGVALSTVSHVLNGTAPISAEVRARVLDAARRLGYLAKRQQKGAIASLSTLYLAVPNGNLPHVNTNLFSWTMLSALTRECERRAIKLVPHASEGDLSAPEIIAGAQTCGADGIILVHDHTPRLIKGLAASGIATVLLNGDDPSMSIDTVVPSNRYGARLAAEWLLSRGHQCILHLTWRGRSTIRRRLDGVRDALLARDLSPDACEVLYADGYEPGHGEAALSRYIAARGGLGGNTAIFCAADNLAIGALNALRAAGISVPGEVSVIGFDGVTIGELTTPPLATVRVPLDHLAAAAVQTLENRLAVHAPDFPPVRIELACQLIIRESAREVSSK</sequence>
<evidence type="ECO:0000256" key="1">
    <source>
        <dbReference type="ARBA" id="ARBA00023015"/>
    </source>
</evidence>
<dbReference type="GO" id="GO:0000976">
    <property type="term" value="F:transcription cis-regulatory region binding"/>
    <property type="evidence" value="ECO:0007669"/>
    <property type="project" value="TreeGrafter"/>
</dbReference>
<dbReference type="Pfam" id="PF13377">
    <property type="entry name" value="Peripla_BP_3"/>
    <property type="match status" value="1"/>
</dbReference>
<keyword evidence="1" id="KW-0805">Transcription regulation</keyword>
<dbReference type="AlphaFoldDB" id="A0A0K6I1X5"/>
<keyword evidence="6" id="KW-1185">Reference proteome</keyword>
<dbReference type="PROSITE" id="PS50932">
    <property type="entry name" value="HTH_LACI_2"/>
    <property type="match status" value="1"/>
</dbReference>
<dbReference type="CDD" id="cd01392">
    <property type="entry name" value="HTH_LacI"/>
    <property type="match status" value="1"/>
</dbReference>
<evidence type="ECO:0000313" key="6">
    <source>
        <dbReference type="Proteomes" id="UP000183900"/>
    </source>
</evidence>
<dbReference type="SMART" id="SM00354">
    <property type="entry name" value="HTH_LACI"/>
    <property type="match status" value="1"/>
</dbReference>
<evidence type="ECO:0000256" key="2">
    <source>
        <dbReference type="ARBA" id="ARBA00023125"/>
    </source>
</evidence>
<dbReference type="Proteomes" id="UP000183900">
    <property type="component" value="Unassembled WGS sequence"/>
</dbReference>
<dbReference type="SUPFAM" id="SSF47413">
    <property type="entry name" value="lambda repressor-like DNA-binding domains"/>
    <property type="match status" value="1"/>
</dbReference>
<dbReference type="GO" id="GO:0003700">
    <property type="term" value="F:DNA-binding transcription factor activity"/>
    <property type="evidence" value="ECO:0007669"/>
    <property type="project" value="TreeGrafter"/>
</dbReference>
<protein>
    <submittedName>
        <fullName evidence="5">Transcriptional regulator, LacI family</fullName>
    </submittedName>
</protein>
<evidence type="ECO:0000256" key="3">
    <source>
        <dbReference type="ARBA" id="ARBA00023163"/>
    </source>
</evidence>
<dbReference type="CDD" id="cd06267">
    <property type="entry name" value="PBP1_LacI_sugar_binding-like"/>
    <property type="match status" value="1"/>
</dbReference>
<evidence type="ECO:0000259" key="4">
    <source>
        <dbReference type="PROSITE" id="PS50932"/>
    </source>
</evidence>